<dbReference type="PRINTS" id="PR00081">
    <property type="entry name" value="GDHRDH"/>
</dbReference>
<dbReference type="InterPro" id="IPR050259">
    <property type="entry name" value="SDR"/>
</dbReference>
<dbReference type="Pfam" id="PF13561">
    <property type="entry name" value="adh_short_C2"/>
    <property type="match status" value="1"/>
</dbReference>
<keyword evidence="2" id="KW-0560">Oxidoreductase</keyword>
<dbReference type="InterPro" id="IPR036291">
    <property type="entry name" value="NAD(P)-bd_dom_sf"/>
</dbReference>
<gene>
    <name evidence="3" type="ORF">MYP_4250</name>
</gene>
<dbReference type="OrthoDB" id="9788235at2"/>
<dbReference type="Gene3D" id="3.40.50.720">
    <property type="entry name" value="NAD(P)-binding Rossmann-like Domain"/>
    <property type="match status" value="1"/>
</dbReference>
<evidence type="ECO:0000313" key="4">
    <source>
        <dbReference type="Proteomes" id="UP000030185"/>
    </source>
</evidence>
<dbReference type="RefSeq" id="WP_045467638.1">
    <property type="nucleotide sequence ID" value="NZ_BBLT01000010.1"/>
</dbReference>
<reference evidence="3 4" key="1">
    <citation type="submission" date="2014-09" db="EMBL/GenBank/DDBJ databases">
        <title>Sporocytophaga myxococcoides PG-01 genome sequencing.</title>
        <authorList>
            <person name="Liu L."/>
            <person name="Gao P.J."/>
            <person name="Chen G.J."/>
            <person name="Wang L.S."/>
        </authorList>
    </citation>
    <scope>NUCLEOTIDE SEQUENCE [LARGE SCALE GENOMIC DNA]</scope>
    <source>
        <strain evidence="3 4">PG-01</strain>
    </source>
</reference>
<dbReference type="STRING" id="153721.MYP_4250"/>
<protein>
    <recommendedName>
        <fullName evidence="5">3-ketoacyl-ACP reductase</fullName>
    </recommendedName>
</protein>
<dbReference type="Proteomes" id="UP000030185">
    <property type="component" value="Unassembled WGS sequence"/>
</dbReference>
<dbReference type="FunFam" id="3.40.50.720:FF:000173">
    <property type="entry name" value="3-oxoacyl-[acyl-carrier protein] reductase"/>
    <property type="match status" value="1"/>
</dbReference>
<comment type="caution">
    <text evidence="3">The sequence shown here is derived from an EMBL/GenBank/DDBJ whole genome shotgun (WGS) entry which is preliminary data.</text>
</comment>
<dbReference type="SUPFAM" id="SSF51735">
    <property type="entry name" value="NAD(P)-binding Rossmann-fold domains"/>
    <property type="match status" value="1"/>
</dbReference>
<evidence type="ECO:0000313" key="3">
    <source>
        <dbReference type="EMBL" id="GAL87020.1"/>
    </source>
</evidence>
<sequence>MKYALVTGGSRGIGRAVCLNLAEMGYKILINFQSNIQEAEKTLELIREKGGDGELMQFNVSQKEEVEGVLGSWIEKNPDKVIEVLVNNAGIRKDNLLMWMSEEEWHGVLDISLNGFFYITRLVVKGMLVNKYGRIVNVVSLSGIKGMPGQTNYSASKAAIIGATKALAQEVGRRGVTVNAVAPGFIVTDMTKDINEKEFKSLIPLARFGTAEEVSNVVSFLASDKASYITGEVISVNGGLYT</sequence>
<comment type="similarity">
    <text evidence="1">Belongs to the short-chain dehydrogenases/reductases (SDR) family.</text>
</comment>
<keyword evidence="4" id="KW-1185">Reference proteome</keyword>
<dbReference type="EMBL" id="BBLT01000010">
    <property type="protein sequence ID" value="GAL87020.1"/>
    <property type="molecule type" value="Genomic_DNA"/>
</dbReference>
<evidence type="ECO:0000256" key="1">
    <source>
        <dbReference type="ARBA" id="ARBA00006484"/>
    </source>
</evidence>
<evidence type="ECO:0000256" key="2">
    <source>
        <dbReference type="ARBA" id="ARBA00023002"/>
    </source>
</evidence>
<dbReference type="AlphaFoldDB" id="A0A098LJ97"/>
<dbReference type="InterPro" id="IPR002347">
    <property type="entry name" value="SDR_fam"/>
</dbReference>
<accession>A0A098LJ97</accession>
<dbReference type="GO" id="GO:0016491">
    <property type="term" value="F:oxidoreductase activity"/>
    <property type="evidence" value="ECO:0007669"/>
    <property type="project" value="UniProtKB-KW"/>
</dbReference>
<evidence type="ECO:0008006" key="5">
    <source>
        <dbReference type="Google" id="ProtNLM"/>
    </source>
</evidence>
<dbReference type="PANTHER" id="PTHR42879:SF2">
    <property type="entry name" value="3-OXOACYL-[ACYL-CARRIER-PROTEIN] REDUCTASE FABG"/>
    <property type="match status" value="1"/>
</dbReference>
<dbReference type="PRINTS" id="PR00080">
    <property type="entry name" value="SDRFAMILY"/>
</dbReference>
<name>A0A098LJ97_9BACT</name>
<dbReference type="NCBIfam" id="NF009466">
    <property type="entry name" value="PRK12826.1-2"/>
    <property type="match status" value="1"/>
</dbReference>
<organism evidence="3 4">
    <name type="scientific">Sporocytophaga myxococcoides</name>
    <dbReference type="NCBI Taxonomy" id="153721"/>
    <lineage>
        <taxon>Bacteria</taxon>
        <taxon>Pseudomonadati</taxon>
        <taxon>Bacteroidota</taxon>
        <taxon>Cytophagia</taxon>
        <taxon>Cytophagales</taxon>
        <taxon>Cytophagaceae</taxon>
        <taxon>Sporocytophaga</taxon>
    </lineage>
</organism>
<dbReference type="NCBIfam" id="NF004200">
    <property type="entry name" value="PRK05653.1-5"/>
    <property type="match status" value="1"/>
</dbReference>
<dbReference type="PANTHER" id="PTHR42879">
    <property type="entry name" value="3-OXOACYL-(ACYL-CARRIER-PROTEIN) REDUCTASE"/>
    <property type="match status" value="1"/>
</dbReference>
<dbReference type="eggNOG" id="COG1028">
    <property type="taxonomic scope" value="Bacteria"/>
</dbReference>
<proteinExistence type="inferred from homology"/>